<dbReference type="Proteomes" id="UP001209878">
    <property type="component" value="Unassembled WGS sequence"/>
</dbReference>
<comment type="caution">
    <text evidence="4">The sequence shown here is derived from an EMBL/GenBank/DDBJ whole genome shotgun (WGS) entry which is preliminary data.</text>
</comment>
<sequence length="164" mass="19341">MGTFAITKSFFNEIGAYDDDMWGWGGDNLDLSVRVWLFGGRIVKVPCSHMAHLEKKGYRDYRVKWYWQIMANFRRFVDLWGEDYKELFFEFLPDIKKVGAQDLSKRTYLKKKAKYDMSWYLKNVYPELLDTIPNRNSYAFGGVRVYRLSHSNSAPTISLQTSLC</sequence>
<keyword evidence="2" id="KW-1015">Disulfide bond</keyword>
<organism evidence="4 5">
    <name type="scientific">Ridgeia piscesae</name>
    <name type="common">Tubeworm</name>
    <dbReference type="NCBI Taxonomy" id="27915"/>
    <lineage>
        <taxon>Eukaryota</taxon>
        <taxon>Metazoa</taxon>
        <taxon>Spiralia</taxon>
        <taxon>Lophotrochozoa</taxon>
        <taxon>Annelida</taxon>
        <taxon>Polychaeta</taxon>
        <taxon>Sedentaria</taxon>
        <taxon>Canalipalpata</taxon>
        <taxon>Sabellida</taxon>
        <taxon>Siboglinidae</taxon>
        <taxon>Ridgeia</taxon>
    </lineage>
</organism>
<proteinExistence type="predicted"/>
<evidence type="ECO:0000313" key="5">
    <source>
        <dbReference type="Proteomes" id="UP001209878"/>
    </source>
</evidence>
<evidence type="ECO:0000256" key="2">
    <source>
        <dbReference type="ARBA" id="ARBA00023157"/>
    </source>
</evidence>
<dbReference type="PANTHER" id="PTHR11675:SF126">
    <property type="entry name" value="RICIN B LECTIN DOMAIN-CONTAINING PROTEIN"/>
    <property type="match status" value="1"/>
</dbReference>
<evidence type="ECO:0000256" key="1">
    <source>
        <dbReference type="ARBA" id="ARBA00022679"/>
    </source>
</evidence>
<keyword evidence="5" id="KW-1185">Reference proteome</keyword>
<dbReference type="EMBL" id="JAODUO010000008">
    <property type="protein sequence ID" value="KAK2193682.1"/>
    <property type="molecule type" value="Genomic_DNA"/>
</dbReference>
<gene>
    <name evidence="4" type="ORF">NP493_8g05015</name>
</gene>
<dbReference type="AlphaFoldDB" id="A0AAD9PFP1"/>
<evidence type="ECO:0000259" key="3">
    <source>
        <dbReference type="Pfam" id="PF02709"/>
    </source>
</evidence>
<feature type="domain" description="Galactosyltransferase C-terminal" evidence="3">
    <location>
        <begin position="2"/>
        <end position="55"/>
    </location>
</feature>
<dbReference type="InterPro" id="IPR027791">
    <property type="entry name" value="Galactosyl_T_C"/>
</dbReference>
<evidence type="ECO:0000313" key="4">
    <source>
        <dbReference type="EMBL" id="KAK2193682.1"/>
    </source>
</evidence>
<dbReference type="SUPFAM" id="SSF53448">
    <property type="entry name" value="Nucleotide-diphospho-sugar transferases"/>
    <property type="match status" value="1"/>
</dbReference>
<dbReference type="GO" id="GO:0006493">
    <property type="term" value="P:protein O-linked glycosylation"/>
    <property type="evidence" value="ECO:0007669"/>
    <property type="project" value="TreeGrafter"/>
</dbReference>
<dbReference type="InterPro" id="IPR029044">
    <property type="entry name" value="Nucleotide-diphossugar_trans"/>
</dbReference>
<reference evidence="4" key="1">
    <citation type="journal article" date="2023" name="Mol. Biol. Evol.">
        <title>Third-Generation Sequencing Reveals the Adaptive Role of the Epigenome in Three Deep-Sea Polychaetes.</title>
        <authorList>
            <person name="Perez M."/>
            <person name="Aroh O."/>
            <person name="Sun Y."/>
            <person name="Lan Y."/>
            <person name="Juniper S.K."/>
            <person name="Young C.R."/>
            <person name="Angers B."/>
            <person name="Qian P.Y."/>
        </authorList>
    </citation>
    <scope>NUCLEOTIDE SEQUENCE</scope>
    <source>
        <strain evidence="4">R07B-5</strain>
    </source>
</reference>
<keyword evidence="1" id="KW-0808">Transferase</keyword>
<dbReference type="Gene3D" id="3.90.550.10">
    <property type="entry name" value="Spore Coat Polysaccharide Biosynthesis Protein SpsA, Chain A"/>
    <property type="match status" value="1"/>
</dbReference>
<dbReference type="GO" id="GO:0005794">
    <property type="term" value="C:Golgi apparatus"/>
    <property type="evidence" value="ECO:0007669"/>
    <property type="project" value="TreeGrafter"/>
</dbReference>
<dbReference type="GO" id="GO:0004653">
    <property type="term" value="F:polypeptide N-acetylgalactosaminyltransferase activity"/>
    <property type="evidence" value="ECO:0007669"/>
    <property type="project" value="TreeGrafter"/>
</dbReference>
<dbReference type="PANTHER" id="PTHR11675">
    <property type="entry name" value="N-ACETYLGALACTOSAMINYLTRANSFERASE"/>
    <property type="match status" value="1"/>
</dbReference>
<dbReference type="Pfam" id="PF02709">
    <property type="entry name" value="Glyco_transf_7C"/>
    <property type="match status" value="1"/>
</dbReference>
<accession>A0AAD9PFP1</accession>
<name>A0AAD9PFP1_RIDPI</name>
<protein>
    <recommendedName>
        <fullName evidence="3">Galactosyltransferase C-terminal domain-containing protein</fullName>
    </recommendedName>
</protein>